<feature type="region of interest" description="Disordered" evidence="1">
    <location>
        <begin position="27"/>
        <end position="48"/>
    </location>
</feature>
<protein>
    <recommendedName>
        <fullName evidence="5">Cell surface protein</fullName>
    </recommendedName>
</protein>
<evidence type="ECO:0000313" key="4">
    <source>
        <dbReference type="Proteomes" id="UP000183047"/>
    </source>
</evidence>
<dbReference type="RefSeq" id="WP_074461609.1">
    <property type="nucleotide sequence ID" value="NZ_FMUR01000005.1"/>
</dbReference>
<proteinExistence type="predicted"/>
<dbReference type="OrthoDB" id="2003974at2"/>
<evidence type="ECO:0008006" key="5">
    <source>
        <dbReference type="Google" id="ProtNLM"/>
    </source>
</evidence>
<organism evidence="3 4">
    <name type="scientific">Butyrivibrio hungatei</name>
    <dbReference type="NCBI Taxonomy" id="185008"/>
    <lineage>
        <taxon>Bacteria</taxon>
        <taxon>Bacillati</taxon>
        <taxon>Bacillota</taxon>
        <taxon>Clostridia</taxon>
        <taxon>Lachnospirales</taxon>
        <taxon>Lachnospiraceae</taxon>
        <taxon>Butyrivibrio</taxon>
    </lineage>
</organism>
<reference evidence="4" key="1">
    <citation type="submission" date="2016-10" db="EMBL/GenBank/DDBJ databases">
        <authorList>
            <person name="Varghese N."/>
            <person name="Submissions S."/>
        </authorList>
    </citation>
    <scope>NUCLEOTIDE SEQUENCE [LARGE SCALE GENOMIC DNA]</scope>
    <source>
        <strain evidence="4">XBD2006</strain>
    </source>
</reference>
<name>A0A1G5BY53_9FIRM</name>
<dbReference type="AlphaFoldDB" id="A0A1G5BY53"/>
<gene>
    <name evidence="3" type="ORF">SAMN02910451_00873</name>
</gene>
<dbReference type="EMBL" id="FMUR01000005">
    <property type="protein sequence ID" value="SCX94974.1"/>
    <property type="molecule type" value="Genomic_DNA"/>
</dbReference>
<keyword evidence="2" id="KW-0732">Signal</keyword>
<evidence type="ECO:0000256" key="2">
    <source>
        <dbReference type="SAM" id="SignalP"/>
    </source>
</evidence>
<evidence type="ECO:0000256" key="1">
    <source>
        <dbReference type="SAM" id="MobiDB-lite"/>
    </source>
</evidence>
<accession>A0A1G5BY53</accession>
<keyword evidence="4" id="KW-1185">Reference proteome</keyword>
<dbReference type="Proteomes" id="UP000183047">
    <property type="component" value="Unassembled WGS sequence"/>
</dbReference>
<feature type="signal peptide" evidence="2">
    <location>
        <begin position="1"/>
        <end position="27"/>
    </location>
</feature>
<feature type="chain" id="PRO_5010204951" description="Cell surface protein" evidence="2">
    <location>
        <begin position="28"/>
        <end position="210"/>
    </location>
</feature>
<sequence length="210" mass="21518">MSIKTFKRILAVTIATSMLAMPLTVGATDSADSTSSDSSVTRHEAASVKTTSEVSVNDSVVQNELPGIFEITASPAVTGIAVRGTAAQIKQKAGLSGNESPLVRAYSVERKKSPAVYASFDAAASIVGGKLVGGINVDLGKVAEGKYTKLPAEVSVPATIGIKNYNPKLNYYVAKVVSGGAIELIPVSVEKGMATVDITGGLAGYGLIVK</sequence>
<evidence type="ECO:0000313" key="3">
    <source>
        <dbReference type="EMBL" id="SCX94974.1"/>
    </source>
</evidence>
<feature type="compositionally biased region" description="Low complexity" evidence="1">
    <location>
        <begin position="27"/>
        <end position="39"/>
    </location>
</feature>